<dbReference type="Pfam" id="PF01061">
    <property type="entry name" value="ABC2_membrane"/>
    <property type="match status" value="1"/>
</dbReference>
<feature type="transmembrane region" description="Helical" evidence="6">
    <location>
        <begin position="184"/>
        <end position="203"/>
    </location>
</feature>
<keyword evidence="9" id="KW-1185">Reference proteome</keyword>
<feature type="transmembrane region" description="Helical" evidence="6">
    <location>
        <begin position="33"/>
        <end position="55"/>
    </location>
</feature>
<evidence type="ECO:0000256" key="1">
    <source>
        <dbReference type="ARBA" id="ARBA00004141"/>
    </source>
</evidence>
<dbReference type="STRING" id="1300347.I601_2910"/>
<dbReference type="InterPro" id="IPR000412">
    <property type="entry name" value="ABC_2_transport"/>
</dbReference>
<dbReference type="InterPro" id="IPR013525">
    <property type="entry name" value="ABC2_TM"/>
</dbReference>
<evidence type="ECO:0000256" key="5">
    <source>
        <dbReference type="ARBA" id="ARBA00023251"/>
    </source>
</evidence>
<dbReference type="KEGG" id="ndk:I601_2910"/>
<gene>
    <name evidence="8" type="ORF">I601_2910</name>
</gene>
<keyword evidence="4 6" id="KW-0472">Membrane</keyword>
<dbReference type="PRINTS" id="PR00164">
    <property type="entry name" value="ABC2TRNSPORT"/>
</dbReference>
<sequence length="267" mass="28711">MSGSTAPAGPLQGALRLLDYWATVYRRTWRGSIVSSFVTPLLYVLAMGVLLGGFVEADAETLEGATSYLAFVVPGMVAATSMTTVVGEVTYPVMAMVKWNKTYYSMTATPLSVPDVVLAHLGFVAFRVAVTAAVFLAVTAPFGVYASLPGVLAAFVAQVLIGMAFAAPLYAFSAGLRDESAFSIVFRLGMIPMFLFSGAFFPVSNLDAPLEALAVATPLWHGVDLTRMLVLGLPDWSMVLVHVAYLAVLVVLGWWWAVRRLTRRMVL</sequence>
<feature type="transmembrane region" description="Helical" evidence="6">
    <location>
        <begin position="236"/>
        <end position="258"/>
    </location>
</feature>
<dbReference type="PIRSF" id="PIRSF006648">
    <property type="entry name" value="DrrB"/>
    <property type="match status" value="1"/>
</dbReference>
<keyword evidence="5" id="KW-0046">Antibiotic resistance</keyword>
<dbReference type="EMBL" id="CP015079">
    <property type="protein sequence ID" value="ANH39326.1"/>
    <property type="molecule type" value="Genomic_DNA"/>
</dbReference>
<evidence type="ECO:0000256" key="6">
    <source>
        <dbReference type="RuleBase" id="RU361157"/>
    </source>
</evidence>
<evidence type="ECO:0000256" key="2">
    <source>
        <dbReference type="ARBA" id="ARBA00022692"/>
    </source>
</evidence>
<dbReference type="PATRIC" id="fig|1300347.3.peg.2910"/>
<evidence type="ECO:0000256" key="4">
    <source>
        <dbReference type="ARBA" id="ARBA00023136"/>
    </source>
</evidence>
<dbReference type="PANTHER" id="PTHR43229:SF2">
    <property type="entry name" value="NODULATION PROTEIN J"/>
    <property type="match status" value="1"/>
</dbReference>
<feature type="transmembrane region" description="Helical" evidence="6">
    <location>
        <begin position="116"/>
        <end position="138"/>
    </location>
</feature>
<dbReference type="Proteomes" id="UP000077868">
    <property type="component" value="Chromosome"/>
</dbReference>
<feature type="domain" description="ABC transmembrane type-2" evidence="7">
    <location>
        <begin position="31"/>
        <end position="264"/>
    </location>
</feature>
<feature type="transmembrane region" description="Helical" evidence="6">
    <location>
        <begin position="67"/>
        <end position="95"/>
    </location>
</feature>
<keyword evidence="2 6" id="KW-0812">Transmembrane</keyword>
<keyword evidence="3 6" id="KW-1133">Transmembrane helix</keyword>
<feature type="transmembrane region" description="Helical" evidence="6">
    <location>
        <begin position="150"/>
        <end position="172"/>
    </location>
</feature>
<dbReference type="PROSITE" id="PS51012">
    <property type="entry name" value="ABC_TM2"/>
    <property type="match status" value="1"/>
</dbReference>
<accession>A0A1A9GMN0</accession>
<comment type="similarity">
    <text evidence="6">Belongs to the ABC-2 integral membrane protein family.</text>
</comment>
<evidence type="ECO:0000313" key="9">
    <source>
        <dbReference type="Proteomes" id="UP000077868"/>
    </source>
</evidence>
<dbReference type="PANTHER" id="PTHR43229">
    <property type="entry name" value="NODULATION PROTEIN J"/>
    <property type="match status" value="1"/>
</dbReference>
<keyword evidence="6" id="KW-1003">Cell membrane</keyword>
<comment type="subcellular location">
    <subcellularLocation>
        <location evidence="6">Cell membrane</location>
        <topology evidence="6">Multi-pass membrane protein</topology>
    </subcellularLocation>
    <subcellularLocation>
        <location evidence="1">Membrane</location>
        <topology evidence="1">Multi-pass membrane protein</topology>
    </subcellularLocation>
</comment>
<evidence type="ECO:0000313" key="8">
    <source>
        <dbReference type="EMBL" id="ANH39326.1"/>
    </source>
</evidence>
<dbReference type="AlphaFoldDB" id="A0A1A9GMN0"/>
<dbReference type="GO" id="GO:0140359">
    <property type="term" value="F:ABC-type transporter activity"/>
    <property type="evidence" value="ECO:0007669"/>
    <property type="project" value="InterPro"/>
</dbReference>
<dbReference type="InterPro" id="IPR047817">
    <property type="entry name" value="ABC2_TM_bact-type"/>
</dbReference>
<dbReference type="GO" id="GO:0043190">
    <property type="term" value="C:ATP-binding cassette (ABC) transporter complex"/>
    <property type="evidence" value="ECO:0007669"/>
    <property type="project" value="InterPro"/>
</dbReference>
<reference evidence="8 9" key="1">
    <citation type="submission" date="2016-03" db="EMBL/GenBank/DDBJ databases">
        <title>Complete genome sequence of a soil Actinobacterium, Nocardioides dokdonensis FR1436.</title>
        <authorList>
            <person name="Kwon S.-K."/>
            <person name="Kim K."/>
            <person name="Kim J.F."/>
        </authorList>
    </citation>
    <scope>NUCLEOTIDE SEQUENCE [LARGE SCALE GENOMIC DNA]</scope>
    <source>
        <strain evidence="8 9">FR1436</strain>
    </source>
</reference>
<dbReference type="RefSeq" id="WP_068111088.1">
    <property type="nucleotide sequence ID" value="NZ_CP015079.1"/>
</dbReference>
<keyword evidence="6" id="KW-0813">Transport</keyword>
<proteinExistence type="inferred from homology"/>
<dbReference type="InterPro" id="IPR051784">
    <property type="entry name" value="Nod_factor_ABC_transporter"/>
</dbReference>
<organism evidence="8 9">
    <name type="scientific">Nocardioides dokdonensis FR1436</name>
    <dbReference type="NCBI Taxonomy" id="1300347"/>
    <lineage>
        <taxon>Bacteria</taxon>
        <taxon>Bacillati</taxon>
        <taxon>Actinomycetota</taxon>
        <taxon>Actinomycetes</taxon>
        <taxon>Propionibacteriales</taxon>
        <taxon>Nocardioidaceae</taxon>
        <taxon>Nocardioides</taxon>
    </lineage>
</organism>
<protein>
    <recommendedName>
        <fullName evidence="6">Transport permease protein</fullName>
    </recommendedName>
</protein>
<dbReference type="GO" id="GO:0046677">
    <property type="term" value="P:response to antibiotic"/>
    <property type="evidence" value="ECO:0007669"/>
    <property type="project" value="UniProtKB-KW"/>
</dbReference>
<evidence type="ECO:0000259" key="7">
    <source>
        <dbReference type="PROSITE" id="PS51012"/>
    </source>
</evidence>
<evidence type="ECO:0000256" key="3">
    <source>
        <dbReference type="ARBA" id="ARBA00022989"/>
    </source>
</evidence>
<name>A0A1A9GMN0_9ACTN</name>